<organism evidence="2 3">
    <name type="scientific">Draconibacterium aestuarii</name>
    <dbReference type="NCBI Taxonomy" id="2998507"/>
    <lineage>
        <taxon>Bacteria</taxon>
        <taxon>Pseudomonadati</taxon>
        <taxon>Bacteroidota</taxon>
        <taxon>Bacteroidia</taxon>
        <taxon>Marinilabiliales</taxon>
        <taxon>Prolixibacteraceae</taxon>
        <taxon>Draconibacterium</taxon>
    </lineage>
</organism>
<dbReference type="InterPro" id="IPR000086">
    <property type="entry name" value="NUDIX_hydrolase_dom"/>
</dbReference>
<protein>
    <submittedName>
        <fullName evidence="2">NUDIX domain-containing protein</fullName>
    </submittedName>
</protein>
<dbReference type="InterPro" id="IPR036390">
    <property type="entry name" value="WH_DNA-bd_sf"/>
</dbReference>
<dbReference type="RefSeq" id="WP_343335369.1">
    <property type="nucleotide sequence ID" value="NZ_JAPOHD010000066.1"/>
</dbReference>
<dbReference type="CDD" id="cd18873">
    <property type="entry name" value="NUDIX_NadM_like"/>
    <property type="match status" value="1"/>
</dbReference>
<dbReference type="PANTHER" id="PTHR43736">
    <property type="entry name" value="ADP-RIBOSE PYROPHOSPHATASE"/>
    <property type="match status" value="1"/>
</dbReference>
<evidence type="ECO:0000313" key="2">
    <source>
        <dbReference type="EMBL" id="MCY1723044.1"/>
    </source>
</evidence>
<gene>
    <name evidence="2" type="ORF">OU798_22035</name>
</gene>
<sequence length="255" mass="29969">MTKKITLAKTSFETKEFLDHISLDCVIFGFHDNELKVLTLQLKRTLENALPGGFLKKEETLEEAAKRVLKERTGLDQIFLKQFKVFSDPLRSKNNPQKPDYIDDDLPYDLDFFAKRFITIGYYALVDFTKVNATPDVFSQKCEWKNITESSNYILDHYEIIRDALEVLRLQLRHQPIGYNLLPDKFTMPELQKLYETILGRELDRRNFQRKILSYKILNKLGERKKGGAHKSPFLYEFNLEKYQKALNEGLSGTW</sequence>
<dbReference type="InterPro" id="IPR054105">
    <property type="entry name" value="WHD_NrtR"/>
</dbReference>
<dbReference type="SUPFAM" id="SSF46785">
    <property type="entry name" value="Winged helix' DNA-binding domain"/>
    <property type="match status" value="1"/>
</dbReference>
<dbReference type="InterPro" id="IPR036388">
    <property type="entry name" value="WH-like_DNA-bd_sf"/>
</dbReference>
<evidence type="ECO:0000259" key="1">
    <source>
        <dbReference type="PROSITE" id="PS51462"/>
    </source>
</evidence>
<reference evidence="2" key="1">
    <citation type="submission" date="2022-11" db="EMBL/GenBank/DDBJ databases">
        <title>Marilongibacter aestuarii gen. nov., sp. nov., isolated from tidal flat sediment.</title>
        <authorList>
            <person name="Jiayan W."/>
        </authorList>
    </citation>
    <scope>NUCLEOTIDE SEQUENCE</scope>
    <source>
        <strain evidence="2">Z1-6</strain>
    </source>
</reference>
<dbReference type="Pfam" id="PF21906">
    <property type="entry name" value="WHD_NrtR"/>
    <property type="match status" value="1"/>
</dbReference>
<dbReference type="SUPFAM" id="SSF55811">
    <property type="entry name" value="Nudix"/>
    <property type="match status" value="1"/>
</dbReference>
<dbReference type="PROSITE" id="PS51462">
    <property type="entry name" value="NUDIX"/>
    <property type="match status" value="1"/>
</dbReference>
<comment type="caution">
    <text evidence="2">The sequence shown here is derived from an EMBL/GenBank/DDBJ whole genome shotgun (WGS) entry which is preliminary data.</text>
</comment>
<dbReference type="AlphaFoldDB" id="A0A9X3J6U8"/>
<name>A0A9X3J6U8_9BACT</name>
<accession>A0A9X3J6U8</accession>
<evidence type="ECO:0000313" key="3">
    <source>
        <dbReference type="Proteomes" id="UP001145087"/>
    </source>
</evidence>
<dbReference type="PANTHER" id="PTHR43736:SF4">
    <property type="entry name" value="SLR1690 PROTEIN"/>
    <property type="match status" value="1"/>
</dbReference>
<dbReference type="Pfam" id="PF00293">
    <property type="entry name" value="NUDIX"/>
    <property type="match status" value="1"/>
</dbReference>
<dbReference type="Gene3D" id="3.90.79.10">
    <property type="entry name" value="Nucleoside Triphosphate Pyrophosphohydrolase"/>
    <property type="match status" value="1"/>
</dbReference>
<dbReference type="Proteomes" id="UP001145087">
    <property type="component" value="Unassembled WGS sequence"/>
</dbReference>
<dbReference type="Gene3D" id="1.10.10.10">
    <property type="entry name" value="Winged helix-like DNA-binding domain superfamily/Winged helix DNA-binding domain"/>
    <property type="match status" value="1"/>
</dbReference>
<dbReference type="EMBL" id="JAPOHD010000066">
    <property type="protein sequence ID" value="MCY1723044.1"/>
    <property type="molecule type" value="Genomic_DNA"/>
</dbReference>
<feature type="domain" description="Nudix hydrolase" evidence="1">
    <location>
        <begin position="20"/>
        <end position="169"/>
    </location>
</feature>
<keyword evidence="3" id="KW-1185">Reference proteome</keyword>
<proteinExistence type="predicted"/>
<dbReference type="InterPro" id="IPR015797">
    <property type="entry name" value="NUDIX_hydrolase-like_dom_sf"/>
</dbReference>